<name>A0ABD3MWA4_9STRA</name>
<sequence>MSEGKRRRPKRRRVCDTTNGHAAAAAAAAAAAQASQPSEPWRPCGDDWPTARIQAALDCWSMLPPPPTLMSSSENSLPSFPFIVCQPRRRSYQQSRDGSMDTSIYRYAVQACKLPMIPAPPTSAVMTMTTATNVDSNVTTNIQPSTLIEKNKHRYQQLQSRDLTGATVRINRGQYLGNTGIITEKMDVHLLQLDSVPTPLAICDVRVMHYEDDASSDGFDEDGITDSGAGRRRGLDDEDVPTSIDADSDRIKKKYTGAMVYVAPNSNANREYWGVSGTVLRVLALGDWYILDNQNVEMAFRASSLDVLRYADECSVNGDADVMIERNDDDDNHDGEVAAGVKEAVDMNEICPGQQPTVIRDEYSVPLCMMSTTNESSTEAEQENERDEDLQTHHPSDNIESECVEDTSSKTPIEIDDSTKRDENDDVMDVDGAMVVEKVEICNMQQPVLLSIDSNNVKVENSDESDKWRSNNDAKEDGRVEEVNERDALLASKMIGNETSDNTFPDVTEITGHPPTTFENATAEKDTIVDESPKNPEVYSVKLPTIESIELAARLSAFDSFLFLAHRRHTWGPALDTTNKDADAATAQVLDQGEGDMEDISLPRSNQDDDDRSKMIGGEVSMKSALSASTTVRNEIDRAINVPRTRRDGDRGNAEVNAQRNVVFDLNRQHRESRNLPTAMVLPGTEVLIDGEQQQQPLRIVPLEERIVRLVPGSLAERVELTERLGAFDDYMFLLGK</sequence>
<proteinExistence type="predicted"/>
<feature type="region of interest" description="Disordered" evidence="1">
    <location>
        <begin position="591"/>
        <end position="615"/>
    </location>
</feature>
<evidence type="ECO:0000313" key="3">
    <source>
        <dbReference type="Proteomes" id="UP001530293"/>
    </source>
</evidence>
<reference evidence="2 3" key="1">
    <citation type="submission" date="2024-10" db="EMBL/GenBank/DDBJ databases">
        <title>Updated reference genomes for cyclostephanoid diatoms.</title>
        <authorList>
            <person name="Roberts W.R."/>
            <person name="Alverson A.J."/>
        </authorList>
    </citation>
    <scope>NUCLEOTIDE SEQUENCE [LARGE SCALE GENOMIC DNA]</scope>
    <source>
        <strain evidence="2 3">AJA232-27</strain>
    </source>
</reference>
<keyword evidence="3" id="KW-1185">Reference proteome</keyword>
<evidence type="ECO:0000256" key="1">
    <source>
        <dbReference type="SAM" id="MobiDB-lite"/>
    </source>
</evidence>
<comment type="caution">
    <text evidence="2">The sequence shown here is derived from an EMBL/GenBank/DDBJ whole genome shotgun (WGS) entry which is preliminary data.</text>
</comment>
<feature type="compositionally biased region" description="Acidic residues" evidence="1">
    <location>
        <begin position="214"/>
        <end position="224"/>
    </location>
</feature>
<organism evidence="2 3">
    <name type="scientific">Discostella pseudostelligera</name>
    <dbReference type="NCBI Taxonomy" id="259834"/>
    <lineage>
        <taxon>Eukaryota</taxon>
        <taxon>Sar</taxon>
        <taxon>Stramenopiles</taxon>
        <taxon>Ochrophyta</taxon>
        <taxon>Bacillariophyta</taxon>
        <taxon>Coscinodiscophyceae</taxon>
        <taxon>Thalassiosirophycidae</taxon>
        <taxon>Stephanodiscales</taxon>
        <taxon>Stephanodiscaceae</taxon>
        <taxon>Discostella</taxon>
    </lineage>
</organism>
<dbReference type="AlphaFoldDB" id="A0ABD3MWA4"/>
<dbReference type="Proteomes" id="UP001530293">
    <property type="component" value="Unassembled WGS sequence"/>
</dbReference>
<feature type="region of interest" description="Disordered" evidence="1">
    <location>
        <begin position="214"/>
        <end position="243"/>
    </location>
</feature>
<gene>
    <name evidence="2" type="ORF">ACHAWU_001890</name>
</gene>
<protein>
    <submittedName>
        <fullName evidence="2">Uncharacterized protein</fullName>
    </submittedName>
</protein>
<feature type="region of interest" description="Disordered" evidence="1">
    <location>
        <begin position="372"/>
        <end position="428"/>
    </location>
</feature>
<evidence type="ECO:0000313" key="2">
    <source>
        <dbReference type="EMBL" id="KAL3768200.1"/>
    </source>
</evidence>
<accession>A0ABD3MWA4</accession>
<feature type="compositionally biased region" description="Acidic residues" evidence="1">
    <location>
        <begin position="378"/>
        <end position="388"/>
    </location>
</feature>
<dbReference type="EMBL" id="JALLBG020000068">
    <property type="protein sequence ID" value="KAL3768200.1"/>
    <property type="molecule type" value="Genomic_DNA"/>
</dbReference>